<dbReference type="AlphaFoldDB" id="A0A923MN80"/>
<feature type="domain" description="BON" evidence="3">
    <location>
        <begin position="80"/>
        <end position="148"/>
    </location>
</feature>
<feature type="signal peptide" evidence="2">
    <location>
        <begin position="1"/>
        <end position="21"/>
    </location>
</feature>
<dbReference type="EMBL" id="JACORT010000001">
    <property type="protein sequence ID" value="MBC5781771.1"/>
    <property type="molecule type" value="Genomic_DNA"/>
</dbReference>
<dbReference type="Proteomes" id="UP000608513">
    <property type="component" value="Unassembled WGS sequence"/>
</dbReference>
<keyword evidence="5" id="KW-1185">Reference proteome</keyword>
<dbReference type="InterPro" id="IPR051686">
    <property type="entry name" value="Lipoprotein_DolP"/>
</dbReference>
<proteinExistence type="predicted"/>
<feature type="chain" id="PRO_5036735453" evidence="2">
    <location>
        <begin position="22"/>
        <end position="148"/>
    </location>
</feature>
<dbReference type="PROSITE" id="PS50914">
    <property type="entry name" value="BON"/>
    <property type="match status" value="1"/>
</dbReference>
<evidence type="ECO:0000313" key="5">
    <source>
        <dbReference type="Proteomes" id="UP000608513"/>
    </source>
</evidence>
<name>A0A923MN80_9BURK</name>
<feature type="region of interest" description="Disordered" evidence="1">
    <location>
        <begin position="101"/>
        <end position="125"/>
    </location>
</feature>
<accession>A0A923MN80</accession>
<dbReference type="RefSeq" id="WP_187074516.1">
    <property type="nucleotide sequence ID" value="NZ_JACORT010000001.1"/>
</dbReference>
<evidence type="ECO:0000259" key="3">
    <source>
        <dbReference type="PROSITE" id="PS50914"/>
    </source>
</evidence>
<dbReference type="InterPro" id="IPR007055">
    <property type="entry name" value="BON_dom"/>
</dbReference>
<keyword evidence="2" id="KW-0732">Signal</keyword>
<dbReference type="PANTHER" id="PTHR34606">
    <property type="entry name" value="BON DOMAIN-CONTAINING PROTEIN"/>
    <property type="match status" value="1"/>
</dbReference>
<dbReference type="Pfam" id="PF04972">
    <property type="entry name" value="BON"/>
    <property type="match status" value="1"/>
</dbReference>
<evidence type="ECO:0000313" key="4">
    <source>
        <dbReference type="EMBL" id="MBC5781771.1"/>
    </source>
</evidence>
<comment type="caution">
    <text evidence="4">The sequence shown here is derived from an EMBL/GenBank/DDBJ whole genome shotgun (WGS) entry which is preliminary data.</text>
</comment>
<reference evidence="4" key="1">
    <citation type="submission" date="2020-08" db="EMBL/GenBank/DDBJ databases">
        <title>Ramlibacter sp. USB13 16S ribosomal RNA gene genome sequencing and assembly.</title>
        <authorList>
            <person name="Kang M."/>
        </authorList>
    </citation>
    <scope>NUCLEOTIDE SEQUENCE</scope>
    <source>
        <strain evidence="4">USB13</strain>
    </source>
</reference>
<dbReference type="Gene3D" id="3.30.1340.30">
    <property type="match status" value="1"/>
</dbReference>
<evidence type="ECO:0000256" key="1">
    <source>
        <dbReference type="SAM" id="MobiDB-lite"/>
    </source>
</evidence>
<sequence length="148" mass="15471">MNRSTSLLASVALLATLAACGDRVENTEMPQPAQANVEINRQGMEGAKDSDTAVGVENKGDKVGFVNSLGAKGDTSVMDPDVLIAEQVKAALASNPEFGASSKVDVHSEDGEVTLRGRAPDPAARERATEIARTIPNVRNVDNQLTLG</sequence>
<dbReference type="PROSITE" id="PS51257">
    <property type="entry name" value="PROKAR_LIPOPROTEIN"/>
    <property type="match status" value="1"/>
</dbReference>
<dbReference type="PANTHER" id="PTHR34606:SF15">
    <property type="entry name" value="BON DOMAIN-CONTAINING PROTEIN"/>
    <property type="match status" value="1"/>
</dbReference>
<evidence type="ECO:0000256" key="2">
    <source>
        <dbReference type="SAM" id="SignalP"/>
    </source>
</evidence>
<protein>
    <submittedName>
        <fullName evidence="4">BON domain-containing protein</fullName>
    </submittedName>
</protein>
<feature type="compositionally biased region" description="Basic and acidic residues" evidence="1">
    <location>
        <begin position="104"/>
        <end position="125"/>
    </location>
</feature>
<dbReference type="SMART" id="SM00749">
    <property type="entry name" value="BON"/>
    <property type="match status" value="1"/>
</dbReference>
<gene>
    <name evidence="4" type="ORF">H8N03_02375</name>
</gene>
<organism evidence="4 5">
    <name type="scientific">Ramlibacter cellulosilyticus</name>
    <dbReference type="NCBI Taxonomy" id="2764187"/>
    <lineage>
        <taxon>Bacteria</taxon>
        <taxon>Pseudomonadati</taxon>
        <taxon>Pseudomonadota</taxon>
        <taxon>Betaproteobacteria</taxon>
        <taxon>Burkholderiales</taxon>
        <taxon>Comamonadaceae</taxon>
        <taxon>Ramlibacter</taxon>
    </lineage>
</organism>
<dbReference type="InterPro" id="IPR014004">
    <property type="entry name" value="Transpt-assoc_nodulatn_dom_bac"/>
</dbReference>